<feature type="coiled-coil region" evidence="1">
    <location>
        <begin position="8"/>
        <end position="67"/>
    </location>
</feature>
<comment type="caution">
    <text evidence="2">The sequence shown here is derived from an EMBL/GenBank/DDBJ whole genome shotgun (WGS) entry which is preliminary data.</text>
</comment>
<dbReference type="PANTHER" id="PTHR28661:SF1">
    <property type="entry name" value="MICROTUBULE NUCLEATION FACTOR SSNA1"/>
    <property type="match status" value="1"/>
</dbReference>
<organism evidence="2 3">
    <name type="scientific">Trypanosoma rangeli SC58</name>
    <dbReference type="NCBI Taxonomy" id="429131"/>
    <lineage>
        <taxon>Eukaryota</taxon>
        <taxon>Discoba</taxon>
        <taxon>Euglenozoa</taxon>
        <taxon>Kinetoplastea</taxon>
        <taxon>Metakinetoplastina</taxon>
        <taxon>Trypanosomatida</taxon>
        <taxon>Trypanosomatidae</taxon>
        <taxon>Trypanosoma</taxon>
        <taxon>Herpetosoma</taxon>
    </lineage>
</organism>
<dbReference type="AlphaFoldDB" id="A0A061ITS0"/>
<proteinExistence type="predicted"/>
<evidence type="ECO:0008006" key="4">
    <source>
        <dbReference type="Google" id="ProtNLM"/>
    </source>
</evidence>
<gene>
    <name evidence="2" type="ORF">TRSC58_05884</name>
</gene>
<reference evidence="2 3" key="1">
    <citation type="submission" date="2013-07" db="EMBL/GenBank/DDBJ databases">
        <authorList>
            <person name="Stoco P.H."/>
            <person name="Wagner G."/>
            <person name="Gerber A."/>
            <person name="Zaha A."/>
            <person name="Thompson C."/>
            <person name="Bartholomeu D.C."/>
            <person name="Luckemeyer D.D."/>
            <person name="Bahia D."/>
            <person name="Loreto E."/>
            <person name="Prestes E.B."/>
            <person name="Lima F.M."/>
            <person name="Rodrigues-Luiz G."/>
            <person name="Vallejo G.A."/>
            <person name="Filho J.F."/>
            <person name="Monteiro K.M."/>
            <person name="Tyler K.M."/>
            <person name="de Almeida L.G."/>
            <person name="Ortiz M.F."/>
            <person name="Siervo M.A."/>
            <person name="de Moraes M.H."/>
            <person name="Cunha O.L."/>
            <person name="Mendonca-Neto R."/>
            <person name="Silva R."/>
            <person name="Teixeira S.M."/>
            <person name="Murta S.M."/>
            <person name="Sincero T.C."/>
            <person name="Mendes T.A."/>
            <person name="Urmenyi T.P."/>
            <person name="Silva V.G."/>
            <person name="da Rocha W.D."/>
            <person name="Andersson B."/>
            <person name="Romanha A.J."/>
            <person name="Steindel M."/>
            <person name="de Vasconcelos A.T."/>
            <person name="Grisard E.C."/>
        </authorList>
    </citation>
    <scope>NUCLEOTIDE SEQUENCE [LARGE SCALE GENOMIC DNA]</scope>
    <source>
        <strain evidence="2 3">SC58</strain>
    </source>
</reference>
<dbReference type="EMBL" id="AUPL01005884">
    <property type="protein sequence ID" value="ESL06443.1"/>
    <property type="molecule type" value="Genomic_DNA"/>
</dbReference>
<evidence type="ECO:0000313" key="2">
    <source>
        <dbReference type="EMBL" id="ESL06443.1"/>
    </source>
</evidence>
<evidence type="ECO:0000256" key="1">
    <source>
        <dbReference type="SAM" id="Coils"/>
    </source>
</evidence>
<dbReference type="OrthoDB" id="295355at2759"/>
<evidence type="ECO:0000313" key="3">
    <source>
        <dbReference type="Proteomes" id="UP000031737"/>
    </source>
</evidence>
<dbReference type="GO" id="GO:0036064">
    <property type="term" value="C:ciliary basal body"/>
    <property type="evidence" value="ECO:0007669"/>
    <property type="project" value="TreeGrafter"/>
</dbReference>
<dbReference type="Proteomes" id="UP000031737">
    <property type="component" value="Unassembled WGS sequence"/>
</dbReference>
<accession>A0A061ITS0</accession>
<keyword evidence="1" id="KW-0175">Coiled coil</keyword>
<keyword evidence="3" id="KW-1185">Reference proteome</keyword>
<sequence>MASLGSDAQATSNELVSAIEELKERRAEIEQSIRRDEEERNRVVAELKALNARLAAIEDSLKQKMEAKSVVEKVIHQTSEGFRGIVEASRRLLSNLREESSALPRGVGS</sequence>
<dbReference type="VEuPathDB" id="TriTrypDB:TRSC58_05884"/>
<dbReference type="InterPro" id="IPR033362">
    <property type="entry name" value="SSNA1_fam"/>
</dbReference>
<dbReference type="SUPFAM" id="SSF90257">
    <property type="entry name" value="Myosin rod fragments"/>
    <property type="match status" value="1"/>
</dbReference>
<protein>
    <recommendedName>
        <fullName evidence="4">Sjogren s syndrome nuclear autoantigen 1</fullName>
    </recommendedName>
</protein>
<dbReference type="PANTHER" id="PTHR28661">
    <property type="entry name" value="SJOEGREN SYNDROME NUCLEAR AUTOANTIGEN 1"/>
    <property type="match status" value="1"/>
</dbReference>
<name>A0A061ITS0_TRYRA</name>